<accession>A0A8H3M0B2</accession>
<proteinExistence type="predicted"/>
<organism evidence="1 2">
    <name type="scientific">Rhizophagus clarus</name>
    <dbReference type="NCBI Taxonomy" id="94130"/>
    <lineage>
        <taxon>Eukaryota</taxon>
        <taxon>Fungi</taxon>
        <taxon>Fungi incertae sedis</taxon>
        <taxon>Mucoromycota</taxon>
        <taxon>Glomeromycotina</taxon>
        <taxon>Glomeromycetes</taxon>
        <taxon>Glomerales</taxon>
        <taxon>Glomeraceae</taxon>
        <taxon>Rhizophagus</taxon>
    </lineage>
</organism>
<evidence type="ECO:0000313" key="1">
    <source>
        <dbReference type="EMBL" id="GES98307.1"/>
    </source>
</evidence>
<name>A0A8H3M0B2_9GLOM</name>
<dbReference type="Proteomes" id="UP000615446">
    <property type="component" value="Unassembled WGS sequence"/>
</dbReference>
<evidence type="ECO:0000313" key="2">
    <source>
        <dbReference type="Proteomes" id="UP000615446"/>
    </source>
</evidence>
<gene>
    <name evidence="1" type="ORF">RCL2_002486200</name>
</gene>
<sequence>MFDSNSHDHDKSDEILDSLKLPPRLNFTSWNEFNSWLDKFVLKEGFCNKARTSEREEGVMSPVQRELYSKYNNVIVIDTIIDNNYKIRIIACANIEDETVDTYQWILSIIHNATGI</sequence>
<evidence type="ECO:0008006" key="3">
    <source>
        <dbReference type="Google" id="ProtNLM"/>
    </source>
</evidence>
<protein>
    <recommendedName>
        <fullName evidence="3">MULE transposase domain-containing protein</fullName>
    </recommendedName>
</protein>
<comment type="caution">
    <text evidence="1">The sequence shown here is derived from an EMBL/GenBank/DDBJ whole genome shotgun (WGS) entry which is preliminary data.</text>
</comment>
<dbReference type="AlphaFoldDB" id="A0A8H3M0B2"/>
<dbReference type="OrthoDB" id="10561932at2759"/>
<dbReference type="EMBL" id="BLAL01000266">
    <property type="protein sequence ID" value="GES98307.1"/>
    <property type="molecule type" value="Genomic_DNA"/>
</dbReference>
<reference evidence="1" key="1">
    <citation type="submission" date="2019-10" db="EMBL/GenBank/DDBJ databases">
        <title>Conservation and host-specific expression of non-tandemly repeated heterogenous ribosome RNA gene in arbuscular mycorrhizal fungi.</title>
        <authorList>
            <person name="Maeda T."/>
            <person name="Kobayashi Y."/>
            <person name="Nakagawa T."/>
            <person name="Ezawa T."/>
            <person name="Yamaguchi K."/>
            <person name="Bino T."/>
            <person name="Nishimoto Y."/>
            <person name="Shigenobu S."/>
            <person name="Kawaguchi M."/>
        </authorList>
    </citation>
    <scope>NUCLEOTIDE SEQUENCE</scope>
    <source>
        <strain evidence="1">HR1</strain>
    </source>
</reference>